<dbReference type="InterPro" id="IPR007372">
    <property type="entry name" value="Lipid/polyisoprenoid-bd_YceI"/>
</dbReference>
<comment type="similarity">
    <text evidence="1">Belongs to the UPF0312 family.</text>
</comment>
<dbReference type="SMART" id="SM00867">
    <property type="entry name" value="YceI"/>
    <property type="match status" value="1"/>
</dbReference>
<sequence length="217" mass="22084">MSRRAWVLLAIPVVLVLGLVLGPLAYAALQDDAPPAATVQAQPSGAELSSGTDGSWTVSDGSTAGYRVDEVLNGADVTVAGTTGQVSGSVVVEGGALESAEVVVDVASVPTDSARRDAYFRDSIMDVGTHPTATFTVTGPVQLPELSGTPVTVPVTGELTLAGETRAVQVDLSVVRTPEGVDVSGSIPVVFTDFAIEPPNLGFVRVDDQGTVSSCCT</sequence>
<dbReference type="PANTHER" id="PTHR34406">
    <property type="entry name" value="PROTEIN YCEI"/>
    <property type="match status" value="1"/>
</dbReference>
<accession>A0A1I1XKU3</accession>
<evidence type="ECO:0000259" key="2">
    <source>
        <dbReference type="SMART" id="SM00867"/>
    </source>
</evidence>
<proteinExistence type="inferred from homology"/>
<keyword evidence="4" id="KW-1185">Reference proteome</keyword>
<organism evidence="3 4">
    <name type="scientific">Blastococcus tunisiensis</name>
    <dbReference type="NCBI Taxonomy" id="1798228"/>
    <lineage>
        <taxon>Bacteria</taxon>
        <taxon>Bacillati</taxon>
        <taxon>Actinomycetota</taxon>
        <taxon>Actinomycetes</taxon>
        <taxon>Geodermatophilales</taxon>
        <taxon>Geodermatophilaceae</taxon>
        <taxon>Blastococcus</taxon>
    </lineage>
</organism>
<dbReference type="AlphaFoldDB" id="A0A1I1XKU3"/>
<dbReference type="RefSeq" id="WP_092195265.1">
    <property type="nucleotide sequence ID" value="NZ_FOND01000002.1"/>
</dbReference>
<protein>
    <submittedName>
        <fullName evidence="3">YceI-like domain-containing protein</fullName>
    </submittedName>
</protein>
<dbReference type="OrthoDB" id="117810at2"/>
<reference evidence="4" key="1">
    <citation type="submission" date="2016-10" db="EMBL/GenBank/DDBJ databases">
        <authorList>
            <person name="Varghese N."/>
            <person name="Submissions S."/>
        </authorList>
    </citation>
    <scope>NUCLEOTIDE SEQUENCE [LARGE SCALE GENOMIC DNA]</scope>
    <source>
        <strain evidence="4">DSM 46838</strain>
    </source>
</reference>
<dbReference type="PANTHER" id="PTHR34406:SF1">
    <property type="entry name" value="PROTEIN YCEI"/>
    <property type="match status" value="1"/>
</dbReference>
<evidence type="ECO:0000313" key="3">
    <source>
        <dbReference type="EMBL" id="SFE06010.1"/>
    </source>
</evidence>
<dbReference type="Pfam" id="PF04264">
    <property type="entry name" value="YceI"/>
    <property type="match status" value="1"/>
</dbReference>
<dbReference type="Gene3D" id="2.40.128.110">
    <property type="entry name" value="Lipid/polyisoprenoid-binding, YceI-like"/>
    <property type="match status" value="1"/>
</dbReference>
<dbReference type="Proteomes" id="UP000198589">
    <property type="component" value="Unassembled WGS sequence"/>
</dbReference>
<evidence type="ECO:0000256" key="1">
    <source>
        <dbReference type="ARBA" id="ARBA00008812"/>
    </source>
</evidence>
<gene>
    <name evidence="3" type="ORF">SAMN05216574_10260</name>
</gene>
<dbReference type="EMBL" id="FOND01000002">
    <property type="protein sequence ID" value="SFE06010.1"/>
    <property type="molecule type" value="Genomic_DNA"/>
</dbReference>
<name>A0A1I1XKU3_9ACTN</name>
<evidence type="ECO:0000313" key="4">
    <source>
        <dbReference type="Proteomes" id="UP000198589"/>
    </source>
</evidence>
<dbReference type="InterPro" id="IPR036761">
    <property type="entry name" value="TTHA0802/YceI-like_sf"/>
</dbReference>
<dbReference type="SUPFAM" id="SSF101874">
    <property type="entry name" value="YceI-like"/>
    <property type="match status" value="1"/>
</dbReference>
<feature type="domain" description="Lipid/polyisoprenoid-binding YceI-like" evidence="2">
    <location>
        <begin position="55"/>
        <end position="213"/>
    </location>
</feature>
<dbReference type="STRING" id="1798228.SAMN05216574_10260"/>